<dbReference type="AlphaFoldDB" id="A0A0U5GFX1"/>
<reference evidence="2" key="1">
    <citation type="journal article" date="2016" name="Genome Announc.">
        <title>Draft genome sequences of fungus Aspergillus calidoustus.</title>
        <authorList>
            <person name="Horn F."/>
            <person name="Linde J."/>
            <person name="Mattern D.J."/>
            <person name="Walther G."/>
            <person name="Guthke R."/>
            <person name="Scherlach K."/>
            <person name="Martin K."/>
            <person name="Brakhage A.A."/>
            <person name="Petzke L."/>
            <person name="Valiante V."/>
        </authorList>
    </citation>
    <scope>NUCLEOTIDE SEQUENCE [LARGE SCALE GENOMIC DNA]</scope>
    <source>
        <strain evidence="2">SF006504</strain>
    </source>
</reference>
<evidence type="ECO:0000313" key="1">
    <source>
        <dbReference type="EMBL" id="CEL10790.1"/>
    </source>
</evidence>
<gene>
    <name evidence="1" type="ORF">ASPCAL13901</name>
</gene>
<protein>
    <submittedName>
        <fullName evidence="1">Uncharacterized protein</fullName>
    </submittedName>
</protein>
<proteinExistence type="predicted"/>
<dbReference type="Proteomes" id="UP000054771">
    <property type="component" value="Unassembled WGS sequence"/>
</dbReference>
<evidence type="ECO:0000313" key="2">
    <source>
        <dbReference type="Proteomes" id="UP000054771"/>
    </source>
</evidence>
<name>A0A0U5GFX1_ASPCI</name>
<sequence length="224" mass="24801">MGQVGNHIVSAFSTMAFVLSGPIGETQTVGYYIDELDFDFRACLHPQLVRERRNRQEDGQVCRRGASVHGPVFGPVDNYQCQDKHARAPKILATCARYLAHAEKLMKPTDNLAAPRILNPAPSTTSATQVAYRVVIKQQEGSQAIIKTLWTEWNDTAGFSGQPQLLISNGTAPADARCHIYRLNLNKGDDNVRLSDEIAGDLVETIHCLVLRIWSDKNMLSAKL</sequence>
<keyword evidence="2" id="KW-1185">Reference proteome</keyword>
<accession>A0A0U5GFX1</accession>
<dbReference type="OrthoDB" id="10330805at2759"/>
<organism evidence="1 2">
    <name type="scientific">Aspergillus calidoustus</name>
    <dbReference type="NCBI Taxonomy" id="454130"/>
    <lineage>
        <taxon>Eukaryota</taxon>
        <taxon>Fungi</taxon>
        <taxon>Dikarya</taxon>
        <taxon>Ascomycota</taxon>
        <taxon>Pezizomycotina</taxon>
        <taxon>Eurotiomycetes</taxon>
        <taxon>Eurotiomycetidae</taxon>
        <taxon>Eurotiales</taxon>
        <taxon>Aspergillaceae</taxon>
        <taxon>Aspergillus</taxon>
        <taxon>Aspergillus subgen. Nidulantes</taxon>
    </lineage>
</organism>
<dbReference type="EMBL" id="CDMC01000020">
    <property type="protein sequence ID" value="CEL10790.1"/>
    <property type="molecule type" value="Genomic_DNA"/>
</dbReference>